<evidence type="ECO:0000313" key="1">
    <source>
        <dbReference type="EMBL" id="PMB71025.1"/>
    </source>
</evidence>
<dbReference type="AlphaFoldDB" id="A0A2N6NUS3"/>
<dbReference type="EMBL" id="MRVG01000003">
    <property type="protein sequence ID" value="PMB71025.1"/>
    <property type="molecule type" value="Genomic_DNA"/>
</dbReference>
<proteinExistence type="predicted"/>
<sequence length="91" mass="9986">MEKSLVCKDAKEKKTMGEDATIRLDDTICFRMIQGDLEFVKNFLESSSDAAPFLHGVYSELHSKQSAPESGGIGFDQFPYGTTALHIAARG</sequence>
<dbReference type="Proteomes" id="UP000235728">
    <property type="component" value="Unassembled WGS sequence"/>
</dbReference>
<gene>
    <name evidence="1" type="ORF">BM221_003489</name>
</gene>
<accession>A0A2N6NUS3</accession>
<name>A0A2N6NUS3_BEABA</name>
<reference evidence="1 2" key="1">
    <citation type="journal article" date="2016" name="Appl. Microbiol. Biotechnol.">
        <title>Characterization of T-DNA insertion mutants with decreased virulence in the entomopathogenic fungus Beauveria bassiana JEF-007.</title>
        <authorList>
            <person name="Kim S."/>
            <person name="Lee S.J."/>
            <person name="Nai Y.S."/>
            <person name="Yu J.S."/>
            <person name="Lee M.R."/>
            <person name="Yang Y.T."/>
            <person name="Kim J.S."/>
        </authorList>
    </citation>
    <scope>NUCLEOTIDE SEQUENCE [LARGE SCALE GENOMIC DNA]</scope>
    <source>
        <strain evidence="1 2">JEF-007</strain>
    </source>
</reference>
<organism evidence="1 2">
    <name type="scientific">Beauveria bassiana</name>
    <name type="common">White muscardine disease fungus</name>
    <name type="synonym">Tritirachium shiotae</name>
    <dbReference type="NCBI Taxonomy" id="176275"/>
    <lineage>
        <taxon>Eukaryota</taxon>
        <taxon>Fungi</taxon>
        <taxon>Dikarya</taxon>
        <taxon>Ascomycota</taxon>
        <taxon>Pezizomycotina</taxon>
        <taxon>Sordariomycetes</taxon>
        <taxon>Hypocreomycetidae</taxon>
        <taxon>Hypocreales</taxon>
        <taxon>Cordycipitaceae</taxon>
        <taxon>Beauveria</taxon>
    </lineage>
</organism>
<evidence type="ECO:0000313" key="2">
    <source>
        <dbReference type="Proteomes" id="UP000235728"/>
    </source>
</evidence>
<protein>
    <submittedName>
        <fullName evidence="1">Uncharacterized protein</fullName>
    </submittedName>
</protein>
<comment type="caution">
    <text evidence="1">The sequence shown here is derived from an EMBL/GenBank/DDBJ whole genome shotgun (WGS) entry which is preliminary data.</text>
</comment>